<evidence type="ECO:0000313" key="4">
    <source>
        <dbReference type="Proteomes" id="UP000050413"/>
    </source>
</evidence>
<protein>
    <submittedName>
        <fullName evidence="3">Adenosylhomocysteine nucleosidase</fullName>
        <ecNumber evidence="3">3.2.2.9</ecNumber>
    </submittedName>
</protein>
<name>A0A0P7W6W0_9RHOB</name>
<dbReference type="RefSeq" id="WP_072247549.1">
    <property type="nucleotide sequence ID" value="NZ_FBYC01000004.1"/>
</dbReference>
<organism evidence="3 4">
    <name type="scientific">Roseibaca calidilacus</name>
    <dbReference type="NCBI Taxonomy" id="1666912"/>
    <lineage>
        <taxon>Bacteria</taxon>
        <taxon>Pseudomonadati</taxon>
        <taxon>Pseudomonadota</taxon>
        <taxon>Alphaproteobacteria</taxon>
        <taxon>Rhodobacterales</taxon>
        <taxon>Paracoccaceae</taxon>
        <taxon>Roseinatronobacter</taxon>
    </lineage>
</organism>
<evidence type="ECO:0000313" key="3">
    <source>
        <dbReference type="EMBL" id="KPP89819.1"/>
    </source>
</evidence>
<keyword evidence="3" id="KW-0378">Hydrolase</keyword>
<dbReference type="EMBL" id="LJSG01000020">
    <property type="protein sequence ID" value="KPP89819.1"/>
    <property type="molecule type" value="Genomic_DNA"/>
</dbReference>
<dbReference type="InterPro" id="IPR035994">
    <property type="entry name" value="Nucleoside_phosphorylase_sf"/>
</dbReference>
<dbReference type="GO" id="GO:0009116">
    <property type="term" value="P:nucleoside metabolic process"/>
    <property type="evidence" value="ECO:0007669"/>
    <property type="project" value="InterPro"/>
</dbReference>
<dbReference type="SUPFAM" id="SSF53167">
    <property type="entry name" value="Purine and uridine phosphorylases"/>
    <property type="match status" value="1"/>
</dbReference>
<evidence type="ECO:0000313" key="5">
    <source>
        <dbReference type="Proteomes" id="UP000182045"/>
    </source>
</evidence>
<dbReference type="InterPro" id="IPR000845">
    <property type="entry name" value="Nucleoside_phosphorylase_d"/>
</dbReference>
<reference evidence="3 4" key="1">
    <citation type="submission" date="2015-09" db="EMBL/GenBank/DDBJ databases">
        <title>Identification and resolution of microdiversity through metagenomic sequencing of parallel consortia.</title>
        <authorList>
            <person name="Nelson W.C."/>
            <person name="Romine M.F."/>
            <person name="Lindemann S.R."/>
        </authorList>
    </citation>
    <scope>NUCLEOTIDE SEQUENCE [LARGE SCALE GENOMIC DNA]</scope>
    <source>
        <strain evidence="3">HL-91</strain>
    </source>
</reference>
<keyword evidence="5" id="KW-1185">Reference proteome</keyword>
<proteinExistence type="predicted"/>
<dbReference type="Proteomes" id="UP000050413">
    <property type="component" value="Unassembled WGS sequence"/>
</dbReference>
<dbReference type="InterPro" id="IPR010050">
    <property type="entry name" value="MTA_SAH_nuc_hyp"/>
</dbReference>
<feature type="domain" description="Nucleoside phosphorylase" evidence="1">
    <location>
        <begin position="139"/>
        <end position="184"/>
    </location>
</feature>
<dbReference type="NCBIfam" id="TIGR01705">
    <property type="entry name" value="MTA_SAH-nuc-hyp"/>
    <property type="match status" value="1"/>
</dbReference>
<evidence type="ECO:0000313" key="2">
    <source>
        <dbReference type="EMBL" id="CUX80815.1"/>
    </source>
</evidence>
<gene>
    <name evidence="3" type="primary">mtnN</name>
    <name evidence="2" type="ORF">Ga0058931_1356</name>
    <name evidence="3" type="ORF">HLUCCA05_06580</name>
</gene>
<dbReference type="GO" id="GO:0008782">
    <property type="term" value="F:adenosylhomocysteine nucleosidase activity"/>
    <property type="evidence" value="ECO:0007669"/>
    <property type="project" value="UniProtKB-EC"/>
</dbReference>
<sequence>MRVAQWGDKRILFQMAAAPEYGPFLQARIQPVMTGIGPVEAAVVMAATLEGMARDDGLPDLVVSLGSAGSARLEHCAVYQASHVAYRDMDASALGFEKGATPLLDLPPVLPLAPSVPGLAQASLSTGANVVSGTGYNAIAQDMVDMESFAVLRACQRYGLPLIALRGISDGAAPLDGLHSWTEYLHIVDENLAVALDHLRAALEQGSLALQ</sequence>
<comment type="caution">
    <text evidence="3">The sequence shown here is derived from an EMBL/GenBank/DDBJ whole genome shotgun (WGS) entry which is preliminary data.</text>
</comment>
<dbReference type="Gene3D" id="3.40.50.1580">
    <property type="entry name" value="Nucleoside phosphorylase domain"/>
    <property type="match status" value="1"/>
</dbReference>
<dbReference type="AlphaFoldDB" id="A0A0P7W6W0"/>
<keyword evidence="3" id="KW-0326">Glycosidase</keyword>
<dbReference type="Proteomes" id="UP000182045">
    <property type="component" value="Unassembled WGS sequence"/>
</dbReference>
<dbReference type="Pfam" id="PF01048">
    <property type="entry name" value="PNP_UDP_1"/>
    <property type="match status" value="1"/>
</dbReference>
<dbReference type="OrthoDB" id="997641at2"/>
<dbReference type="EC" id="3.2.2.9" evidence="3"/>
<reference evidence="2 5" key="2">
    <citation type="submission" date="2016-01" db="EMBL/GenBank/DDBJ databases">
        <authorList>
            <person name="Varghese N."/>
        </authorList>
    </citation>
    <scope>NUCLEOTIDE SEQUENCE [LARGE SCALE GENOMIC DNA]</scope>
    <source>
        <strain evidence="2 5">HL-91</strain>
    </source>
</reference>
<accession>A0A0P7W6W0</accession>
<evidence type="ECO:0000259" key="1">
    <source>
        <dbReference type="Pfam" id="PF01048"/>
    </source>
</evidence>
<dbReference type="STRING" id="1666912.Ga0058931_1356"/>
<dbReference type="EMBL" id="FBYC01000004">
    <property type="protein sequence ID" value="CUX80815.1"/>
    <property type="molecule type" value="Genomic_DNA"/>
</dbReference>
<dbReference type="PATRIC" id="fig|1666912.4.peg.139"/>